<proteinExistence type="evidence at transcript level"/>
<organism evidence="2">
    <name type="scientific">Taeniopygia guttata</name>
    <name type="common">Zebra finch</name>
    <name type="synonym">Poephila guttata</name>
    <dbReference type="NCBI Taxonomy" id="59729"/>
    <lineage>
        <taxon>Eukaryota</taxon>
        <taxon>Metazoa</taxon>
        <taxon>Chordata</taxon>
        <taxon>Craniata</taxon>
        <taxon>Vertebrata</taxon>
        <taxon>Euteleostomi</taxon>
        <taxon>Archelosauria</taxon>
        <taxon>Archosauria</taxon>
        <taxon>Dinosauria</taxon>
        <taxon>Saurischia</taxon>
        <taxon>Theropoda</taxon>
        <taxon>Coelurosauria</taxon>
        <taxon>Aves</taxon>
        <taxon>Neognathae</taxon>
        <taxon>Neoaves</taxon>
        <taxon>Telluraves</taxon>
        <taxon>Australaves</taxon>
        <taxon>Passeriformes</taxon>
        <taxon>Passeroidea</taxon>
        <taxon>Estrildidae</taxon>
        <taxon>Estrildinae</taxon>
        <taxon>Taeniopygia</taxon>
    </lineage>
</organism>
<evidence type="ECO:0000313" key="2">
    <source>
        <dbReference type="EMBL" id="ACH44379.1"/>
    </source>
</evidence>
<feature type="compositionally biased region" description="Gly residues" evidence="1">
    <location>
        <begin position="10"/>
        <end position="33"/>
    </location>
</feature>
<reference evidence="2" key="1">
    <citation type="journal article" date="2006" name="Proc. Natl. Acad. Sci. U.S.A.">
        <title>A molecular neuroethological approach for identifying and characterizing a cascade of behaviorally regulated genes.</title>
        <authorList>
            <person name="Wada K."/>
            <person name="Howard J.T."/>
            <person name="McConnell P."/>
            <person name="Whitney O."/>
            <person name="Lints T."/>
            <person name="Rivas M.V."/>
            <person name="Horita H."/>
            <person name="Patterson M.A."/>
            <person name="White S.A."/>
            <person name="Scharff C."/>
            <person name="Haesler S."/>
            <person name="Zhao S."/>
            <person name="Sakaguchi H."/>
            <person name="Hagiwara M."/>
            <person name="Shiraki T."/>
            <person name="Hirozane-Kishikawa T."/>
            <person name="Skene P."/>
            <person name="Hayashizaki Y."/>
            <person name="Carninci P."/>
            <person name="Jarvis E.D."/>
        </authorList>
    </citation>
    <scope>NUCLEOTIDE SEQUENCE</scope>
    <source>
        <tissue evidence="2">Whole brain</tissue>
    </source>
</reference>
<protein>
    <submittedName>
        <fullName evidence="2">Putative thymidine kinase 2 mitochondrial variant 1</fullName>
    </submittedName>
</protein>
<name>B5FZB8_TAEGU</name>
<dbReference type="GO" id="GO:0016301">
    <property type="term" value="F:kinase activity"/>
    <property type="evidence" value="ECO:0007669"/>
    <property type="project" value="UniProtKB-KW"/>
</dbReference>
<keyword evidence="2" id="KW-0808">Transferase</keyword>
<dbReference type="AlphaFoldDB" id="B5FZB8"/>
<dbReference type="KEGG" id="tgu:100190255"/>
<feature type="region of interest" description="Disordered" evidence="1">
    <location>
        <begin position="1"/>
        <end position="42"/>
    </location>
</feature>
<dbReference type="OrthoDB" id="567086at2759"/>
<dbReference type="GeneID" id="100190255"/>
<sequence>MGDVAARRGLGVGPAGRGHGHGSPGHGSPGPLGGRAPQRRCP</sequence>
<keyword evidence="2" id="KW-0418">Kinase</keyword>
<accession>B5FZB8</accession>
<evidence type="ECO:0000256" key="1">
    <source>
        <dbReference type="SAM" id="MobiDB-lite"/>
    </source>
</evidence>
<dbReference type="EMBL" id="DQ214429">
    <property type="protein sequence ID" value="ACH44379.1"/>
    <property type="molecule type" value="mRNA"/>
</dbReference>
<dbReference type="CTD" id="7084"/>